<sequence length="57" mass="6565">MTDRQNLLRVEQLADFRSQLVAIPDIRNTLPAKELLDALNGNTRPLEKRGYYLPVAR</sequence>
<organism evidence="1 2">
    <name type="scientific">Reyranella soli</name>
    <dbReference type="NCBI Taxonomy" id="1230389"/>
    <lineage>
        <taxon>Bacteria</taxon>
        <taxon>Pseudomonadati</taxon>
        <taxon>Pseudomonadota</taxon>
        <taxon>Alphaproteobacteria</taxon>
        <taxon>Hyphomicrobiales</taxon>
        <taxon>Reyranellaceae</taxon>
        <taxon>Reyranella</taxon>
    </lineage>
</organism>
<keyword evidence="2" id="KW-1185">Reference proteome</keyword>
<protein>
    <submittedName>
        <fullName evidence="1">Uncharacterized protein</fullName>
    </submittedName>
</protein>
<dbReference type="AlphaFoldDB" id="A0A512NFY5"/>
<name>A0A512NFY5_9HYPH</name>
<dbReference type="Proteomes" id="UP000321058">
    <property type="component" value="Unassembled WGS sequence"/>
</dbReference>
<gene>
    <name evidence="1" type="ORF">RSO01_50260</name>
</gene>
<accession>A0A512NFY5</accession>
<reference evidence="1 2" key="1">
    <citation type="submission" date="2019-07" db="EMBL/GenBank/DDBJ databases">
        <title>Whole genome shotgun sequence of Reyranella soli NBRC 108950.</title>
        <authorList>
            <person name="Hosoyama A."/>
            <person name="Uohara A."/>
            <person name="Ohji S."/>
            <person name="Ichikawa N."/>
        </authorList>
    </citation>
    <scope>NUCLEOTIDE SEQUENCE [LARGE SCALE GENOMIC DNA]</scope>
    <source>
        <strain evidence="1 2">NBRC 108950</strain>
    </source>
</reference>
<proteinExistence type="predicted"/>
<dbReference type="EMBL" id="BKAJ01000089">
    <property type="protein sequence ID" value="GEP57860.1"/>
    <property type="molecule type" value="Genomic_DNA"/>
</dbReference>
<comment type="caution">
    <text evidence="1">The sequence shown here is derived from an EMBL/GenBank/DDBJ whole genome shotgun (WGS) entry which is preliminary data.</text>
</comment>
<evidence type="ECO:0000313" key="1">
    <source>
        <dbReference type="EMBL" id="GEP57860.1"/>
    </source>
</evidence>
<evidence type="ECO:0000313" key="2">
    <source>
        <dbReference type="Proteomes" id="UP000321058"/>
    </source>
</evidence>